<proteinExistence type="predicted"/>
<comment type="caution">
    <text evidence="1">The sequence shown here is derived from an EMBL/GenBank/DDBJ whole genome shotgun (WGS) entry which is preliminary data.</text>
</comment>
<name>A0AAE3UI85_9BACT</name>
<accession>A0AAE3UI85</accession>
<keyword evidence="2" id="KW-1185">Reference proteome</keyword>
<dbReference type="Proteomes" id="UP001232063">
    <property type="component" value="Unassembled WGS sequence"/>
</dbReference>
<dbReference type="AlphaFoldDB" id="A0AAE3UI85"/>
<protein>
    <submittedName>
        <fullName evidence="1">Uncharacterized protein</fullName>
    </submittedName>
</protein>
<evidence type="ECO:0000313" key="2">
    <source>
        <dbReference type="Proteomes" id="UP001232063"/>
    </source>
</evidence>
<dbReference type="EMBL" id="JASJOU010000021">
    <property type="protein sequence ID" value="MDJ1506265.1"/>
    <property type="molecule type" value="Genomic_DNA"/>
</dbReference>
<organism evidence="1 2">
    <name type="scientific">Xanthocytophaga agilis</name>
    <dbReference type="NCBI Taxonomy" id="3048010"/>
    <lineage>
        <taxon>Bacteria</taxon>
        <taxon>Pseudomonadati</taxon>
        <taxon>Bacteroidota</taxon>
        <taxon>Cytophagia</taxon>
        <taxon>Cytophagales</taxon>
        <taxon>Rhodocytophagaceae</taxon>
        <taxon>Xanthocytophaga</taxon>
    </lineage>
</organism>
<evidence type="ECO:0000313" key="1">
    <source>
        <dbReference type="EMBL" id="MDJ1506265.1"/>
    </source>
</evidence>
<reference evidence="1" key="1">
    <citation type="submission" date="2023-05" db="EMBL/GenBank/DDBJ databases">
        <authorList>
            <person name="Zhang X."/>
        </authorList>
    </citation>
    <scope>NUCLEOTIDE SEQUENCE</scope>
    <source>
        <strain evidence="1">BD1B2-1</strain>
    </source>
</reference>
<gene>
    <name evidence="1" type="ORF">QNI22_36745</name>
</gene>
<dbReference type="RefSeq" id="WP_314519106.1">
    <property type="nucleotide sequence ID" value="NZ_JASJOU010000021.1"/>
</dbReference>
<sequence>MVDLFLILIPISGYSQNWHIVTLGNQGSIELHCIKQVKDTANYQIITCSNDSLNFRIINKDVFAQIEIQHIMTQYEVD</sequence>